<feature type="domain" description="EamA" evidence="8">
    <location>
        <begin position="121"/>
        <end position="258"/>
    </location>
</feature>
<dbReference type="InterPro" id="IPR030184">
    <property type="entry name" value="WAT1-related"/>
</dbReference>
<dbReference type="GO" id="GO:0022857">
    <property type="term" value="F:transmembrane transporter activity"/>
    <property type="evidence" value="ECO:0007669"/>
    <property type="project" value="InterPro"/>
</dbReference>
<dbReference type="InterPro" id="IPR000620">
    <property type="entry name" value="EamA_dom"/>
</dbReference>
<keyword evidence="3 6" id="KW-0812">Transmembrane</keyword>
<feature type="transmembrane region" description="Helical" evidence="6">
    <location>
        <begin position="151"/>
        <end position="171"/>
    </location>
</feature>
<protein>
    <recommendedName>
        <fullName evidence="6">WAT1-related protein</fullName>
    </recommendedName>
</protein>
<comment type="subcellular location">
    <subcellularLocation>
        <location evidence="1 6">Membrane</location>
        <topology evidence="1 6">Multi-pass membrane protein</topology>
    </subcellularLocation>
</comment>
<evidence type="ECO:0000313" key="9">
    <source>
        <dbReference type="EMBL" id="KAH9329007.1"/>
    </source>
</evidence>
<dbReference type="AlphaFoldDB" id="A0AA38GU17"/>
<accession>A0AA38GU17</accession>
<feature type="transmembrane region" description="Helical" evidence="6">
    <location>
        <begin position="40"/>
        <end position="59"/>
    </location>
</feature>
<name>A0AA38GU17_TAXCH</name>
<dbReference type="EMBL" id="JAHRHJ020000001">
    <property type="protein sequence ID" value="KAH9329007.1"/>
    <property type="molecule type" value="Genomic_DNA"/>
</dbReference>
<comment type="caution">
    <text evidence="9">The sequence shown here is derived from an EMBL/GenBank/DDBJ whole genome shotgun (WGS) entry which is preliminary data.</text>
</comment>
<keyword evidence="4 6" id="KW-1133">Transmembrane helix</keyword>
<evidence type="ECO:0000256" key="7">
    <source>
        <dbReference type="SAM" id="MobiDB-lite"/>
    </source>
</evidence>
<feature type="transmembrane region" description="Helical" evidence="6">
    <location>
        <begin position="7"/>
        <end position="28"/>
    </location>
</feature>
<evidence type="ECO:0000256" key="2">
    <source>
        <dbReference type="ARBA" id="ARBA00007635"/>
    </source>
</evidence>
<evidence type="ECO:0000256" key="5">
    <source>
        <dbReference type="ARBA" id="ARBA00023136"/>
    </source>
</evidence>
<feature type="transmembrane region" description="Helical" evidence="6">
    <location>
        <begin position="243"/>
        <end position="261"/>
    </location>
</feature>
<sequence length="304" mass="33017">MEKFKPYVGQIVVQTTYAGLNILTTLALKDGMNNFVFVTYRQAIATLAIAPFAYVLERLEIFDIKSLRGQAKIAGTIVCVSGAMIMTFYKGPAIKFPSSPHETSSLHKISSSKAANRNMLLGSILVYGGLASWAAWLTFQGPVLKRYPAQLSVTALICLLSAVQSALVGVICGHNNFKMWAINGNMQLLSVLYTGVICSAFGFFVQTWCIKKKGPVFAGVFSPLNTITTAFLEFIVLHVSLHTGSVVGAFLIIVGLYSALWGKAKDHKKIDDRQGRGKDGDTDDKGPKDNASHLIMKEANDEAI</sequence>
<keyword evidence="5 6" id="KW-0472">Membrane</keyword>
<feature type="transmembrane region" description="Helical" evidence="6">
    <location>
        <begin position="191"/>
        <end position="209"/>
    </location>
</feature>
<evidence type="ECO:0000256" key="1">
    <source>
        <dbReference type="ARBA" id="ARBA00004141"/>
    </source>
</evidence>
<dbReference type="SUPFAM" id="SSF103481">
    <property type="entry name" value="Multidrug resistance efflux transporter EmrE"/>
    <property type="match status" value="1"/>
</dbReference>
<organism evidence="9 10">
    <name type="scientific">Taxus chinensis</name>
    <name type="common">Chinese yew</name>
    <name type="synonym">Taxus wallichiana var. chinensis</name>
    <dbReference type="NCBI Taxonomy" id="29808"/>
    <lineage>
        <taxon>Eukaryota</taxon>
        <taxon>Viridiplantae</taxon>
        <taxon>Streptophyta</taxon>
        <taxon>Embryophyta</taxon>
        <taxon>Tracheophyta</taxon>
        <taxon>Spermatophyta</taxon>
        <taxon>Pinopsida</taxon>
        <taxon>Pinidae</taxon>
        <taxon>Conifers II</taxon>
        <taxon>Cupressales</taxon>
        <taxon>Taxaceae</taxon>
        <taxon>Taxus</taxon>
    </lineage>
</organism>
<evidence type="ECO:0000259" key="8">
    <source>
        <dbReference type="Pfam" id="PF00892"/>
    </source>
</evidence>
<evidence type="ECO:0000256" key="6">
    <source>
        <dbReference type="RuleBase" id="RU363077"/>
    </source>
</evidence>
<dbReference type="InterPro" id="IPR037185">
    <property type="entry name" value="EmrE-like"/>
</dbReference>
<dbReference type="Pfam" id="PF00892">
    <property type="entry name" value="EamA"/>
    <property type="match status" value="1"/>
</dbReference>
<evidence type="ECO:0000256" key="4">
    <source>
        <dbReference type="ARBA" id="ARBA00022989"/>
    </source>
</evidence>
<evidence type="ECO:0000313" key="10">
    <source>
        <dbReference type="Proteomes" id="UP000824469"/>
    </source>
</evidence>
<comment type="similarity">
    <text evidence="2 6">Belongs to the drug/metabolite transporter (DMT) superfamily. Plant drug/metabolite exporter (P-DME) (TC 2.A.7.4) family.</text>
</comment>
<dbReference type="OMA" id="NASHLIM"/>
<feature type="region of interest" description="Disordered" evidence="7">
    <location>
        <begin position="268"/>
        <end position="304"/>
    </location>
</feature>
<proteinExistence type="inferred from homology"/>
<reference evidence="9 10" key="1">
    <citation type="journal article" date="2021" name="Nat. Plants">
        <title>The Taxus genome provides insights into paclitaxel biosynthesis.</title>
        <authorList>
            <person name="Xiong X."/>
            <person name="Gou J."/>
            <person name="Liao Q."/>
            <person name="Li Y."/>
            <person name="Zhou Q."/>
            <person name="Bi G."/>
            <person name="Li C."/>
            <person name="Du R."/>
            <person name="Wang X."/>
            <person name="Sun T."/>
            <person name="Guo L."/>
            <person name="Liang H."/>
            <person name="Lu P."/>
            <person name="Wu Y."/>
            <person name="Zhang Z."/>
            <person name="Ro D.K."/>
            <person name="Shang Y."/>
            <person name="Huang S."/>
            <person name="Yan J."/>
        </authorList>
    </citation>
    <scope>NUCLEOTIDE SEQUENCE [LARGE SCALE GENOMIC DNA]</scope>
    <source>
        <strain evidence="9">Ta-2019</strain>
    </source>
</reference>
<dbReference type="PANTHER" id="PTHR31218">
    <property type="entry name" value="WAT1-RELATED PROTEIN"/>
    <property type="match status" value="1"/>
</dbReference>
<feature type="transmembrane region" description="Helical" evidence="6">
    <location>
        <begin position="119"/>
        <end position="139"/>
    </location>
</feature>
<evidence type="ECO:0000256" key="3">
    <source>
        <dbReference type="ARBA" id="ARBA00022692"/>
    </source>
</evidence>
<gene>
    <name evidence="9" type="ORF">KI387_001115</name>
</gene>
<dbReference type="GO" id="GO:0016020">
    <property type="term" value="C:membrane"/>
    <property type="evidence" value="ECO:0007669"/>
    <property type="project" value="UniProtKB-SubCell"/>
</dbReference>
<keyword evidence="10" id="KW-1185">Reference proteome</keyword>
<dbReference type="Proteomes" id="UP000824469">
    <property type="component" value="Unassembled WGS sequence"/>
</dbReference>